<dbReference type="InterPro" id="IPR002938">
    <property type="entry name" value="FAD-bd"/>
</dbReference>
<dbReference type="PANTHER" id="PTHR13789:SF314">
    <property type="entry name" value="FAD-BINDING DOMAIN-CONTAINING PROTEIN"/>
    <property type="match status" value="1"/>
</dbReference>
<evidence type="ECO:0000256" key="4">
    <source>
        <dbReference type="ARBA" id="ARBA00023002"/>
    </source>
</evidence>
<dbReference type="Gene3D" id="3.50.50.60">
    <property type="entry name" value="FAD/NAD(P)-binding domain"/>
    <property type="match status" value="1"/>
</dbReference>
<evidence type="ECO:0000313" key="7">
    <source>
        <dbReference type="EMBL" id="RJE22497.1"/>
    </source>
</evidence>
<dbReference type="SUPFAM" id="SSF54373">
    <property type="entry name" value="FAD-linked reductases, C-terminal domain"/>
    <property type="match status" value="1"/>
</dbReference>
<keyword evidence="2" id="KW-0285">Flavoprotein</keyword>
<dbReference type="GO" id="GO:0071949">
    <property type="term" value="F:FAD binding"/>
    <property type="evidence" value="ECO:0007669"/>
    <property type="project" value="InterPro"/>
</dbReference>
<sequence>MNYLRIVIVGGGIAGLAAAIALREGDREITILEQSSISQEIGATISLQPNASKIVEQRWGLESRLKELGSMVDEAFEVYNLDGERQMRIPLLTKDKYGAERMMYHRADLFQALKERATSSAFPGRPASIRTSSRVVSCDCEKGIVELVNGQVLSADVIIGADGIKSTIRQSILGEDVIAHPTGLSAYRMMLPTEGLAKETDFRSIINPYEGRTLMVIGRDRRLIMGPARNGTIYSIVALVPDESMHEDSANTSWVTKGDHSKMMKIFADFPAWTKKPLQLAKGSALGLWQLRDLDPLRTWCRERAILIGDAAHAMLPTQGQGASQAIEDAEALGAFYDAFENSAMADIPDGVAQINKAIFRCRYDRATMIQAYSRQAAKPAVESGDHRVKMNPAEFMDYNCSYDGARDWEKRQNQQLAF</sequence>
<dbReference type="OrthoDB" id="40579at2759"/>
<feature type="domain" description="FAD-binding" evidence="6">
    <location>
        <begin position="5"/>
        <end position="334"/>
    </location>
</feature>
<dbReference type="PANTHER" id="PTHR13789">
    <property type="entry name" value="MONOOXYGENASE"/>
    <property type="match status" value="1"/>
</dbReference>
<dbReference type="InterPro" id="IPR050493">
    <property type="entry name" value="FAD-dep_Monooxygenase_BioMet"/>
</dbReference>
<dbReference type="Pfam" id="PF01494">
    <property type="entry name" value="FAD_binding_3"/>
    <property type="match status" value="1"/>
</dbReference>
<name>A0A3A2ZM76_9EURO</name>
<evidence type="ECO:0000313" key="8">
    <source>
        <dbReference type="Proteomes" id="UP000266188"/>
    </source>
</evidence>
<dbReference type="InterPro" id="IPR036188">
    <property type="entry name" value="FAD/NAD-bd_sf"/>
</dbReference>
<keyword evidence="8" id="KW-1185">Reference proteome</keyword>
<comment type="caution">
    <text evidence="7">The sequence shown here is derived from an EMBL/GenBank/DDBJ whole genome shotgun (WGS) entry which is preliminary data.</text>
</comment>
<dbReference type="PRINTS" id="PR00420">
    <property type="entry name" value="RNGMNOXGNASE"/>
</dbReference>
<keyword evidence="4" id="KW-0560">Oxidoreductase</keyword>
<evidence type="ECO:0000256" key="1">
    <source>
        <dbReference type="ARBA" id="ARBA00007992"/>
    </source>
</evidence>
<dbReference type="AlphaFoldDB" id="A0A3A2ZM76"/>
<reference evidence="8" key="1">
    <citation type="submission" date="2017-02" db="EMBL/GenBank/DDBJ databases">
        <authorList>
            <person name="Tafer H."/>
            <person name="Lopandic K."/>
        </authorList>
    </citation>
    <scope>NUCLEOTIDE SEQUENCE [LARGE SCALE GENOMIC DNA]</scope>
    <source>
        <strain evidence="8">CBS 366.77</strain>
    </source>
</reference>
<evidence type="ECO:0000256" key="3">
    <source>
        <dbReference type="ARBA" id="ARBA00022827"/>
    </source>
</evidence>
<evidence type="ECO:0000256" key="2">
    <source>
        <dbReference type="ARBA" id="ARBA00022630"/>
    </source>
</evidence>
<dbReference type="STRING" id="2070753.A0A3A2ZM76"/>
<evidence type="ECO:0000259" key="6">
    <source>
        <dbReference type="Pfam" id="PF01494"/>
    </source>
</evidence>
<dbReference type="SUPFAM" id="SSF51905">
    <property type="entry name" value="FAD/NAD(P)-binding domain"/>
    <property type="match status" value="1"/>
</dbReference>
<gene>
    <name evidence="7" type="ORF">PHISCL_05183</name>
</gene>
<protein>
    <submittedName>
        <fullName evidence="7">FAD binding domain protein</fullName>
    </submittedName>
</protein>
<dbReference type="EMBL" id="MVGC01000166">
    <property type="protein sequence ID" value="RJE22497.1"/>
    <property type="molecule type" value="Genomic_DNA"/>
</dbReference>
<proteinExistence type="inferred from homology"/>
<evidence type="ECO:0000256" key="5">
    <source>
        <dbReference type="ARBA" id="ARBA00023033"/>
    </source>
</evidence>
<accession>A0A3A2ZM76</accession>
<comment type="similarity">
    <text evidence="1">Belongs to the paxM FAD-dependent monooxygenase family.</text>
</comment>
<dbReference type="GO" id="GO:0004497">
    <property type="term" value="F:monooxygenase activity"/>
    <property type="evidence" value="ECO:0007669"/>
    <property type="project" value="UniProtKB-KW"/>
</dbReference>
<keyword evidence="5" id="KW-0503">Monooxygenase</keyword>
<keyword evidence="3" id="KW-0274">FAD</keyword>
<organism evidence="7 8">
    <name type="scientific">Aspergillus sclerotialis</name>
    <dbReference type="NCBI Taxonomy" id="2070753"/>
    <lineage>
        <taxon>Eukaryota</taxon>
        <taxon>Fungi</taxon>
        <taxon>Dikarya</taxon>
        <taxon>Ascomycota</taxon>
        <taxon>Pezizomycotina</taxon>
        <taxon>Eurotiomycetes</taxon>
        <taxon>Eurotiomycetidae</taxon>
        <taxon>Eurotiales</taxon>
        <taxon>Aspergillaceae</taxon>
        <taxon>Aspergillus</taxon>
        <taxon>Aspergillus subgen. Polypaecilum</taxon>
    </lineage>
</organism>
<dbReference type="Proteomes" id="UP000266188">
    <property type="component" value="Unassembled WGS sequence"/>
</dbReference>